<feature type="signal peptide" evidence="1">
    <location>
        <begin position="1"/>
        <end position="23"/>
    </location>
</feature>
<organism evidence="4 5">
    <name type="scientific">Paranoxybacillus vitaminiphilus</name>
    <dbReference type="NCBI Taxonomy" id="581036"/>
    <lineage>
        <taxon>Bacteria</taxon>
        <taxon>Bacillati</taxon>
        <taxon>Bacillota</taxon>
        <taxon>Bacilli</taxon>
        <taxon>Bacillales</taxon>
        <taxon>Anoxybacillaceae</taxon>
        <taxon>Paranoxybacillus</taxon>
    </lineage>
</organism>
<gene>
    <name evidence="4" type="ORF">B0I26_12519</name>
</gene>
<dbReference type="EMBL" id="QLMH01000025">
    <property type="protein sequence ID" value="RAK15086.1"/>
    <property type="molecule type" value="Genomic_DNA"/>
</dbReference>
<keyword evidence="1" id="KW-0732">Signal</keyword>
<protein>
    <recommendedName>
        <fullName evidence="6">DUF3048 family protein</fullName>
    </recommendedName>
</protein>
<evidence type="ECO:0008006" key="6">
    <source>
        <dbReference type="Google" id="ProtNLM"/>
    </source>
</evidence>
<dbReference type="Pfam" id="PF17479">
    <property type="entry name" value="DUF3048_C"/>
    <property type="match status" value="1"/>
</dbReference>
<dbReference type="Pfam" id="PF11258">
    <property type="entry name" value="DUF3048"/>
    <property type="match status" value="1"/>
</dbReference>
<evidence type="ECO:0000256" key="1">
    <source>
        <dbReference type="SAM" id="SignalP"/>
    </source>
</evidence>
<dbReference type="SUPFAM" id="SSF159774">
    <property type="entry name" value="YerB-like"/>
    <property type="match status" value="1"/>
</dbReference>
<dbReference type="InterPro" id="IPR021416">
    <property type="entry name" value="DUF3048_N"/>
</dbReference>
<feature type="domain" description="DUF3048" evidence="2">
    <location>
        <begin position="58"/>
        <end position="198"/>
    </location>
</feature>
<dbReference type="AlphaFoldDB" id="A0A327Y4U5"/>
<dbReference type="Proteomes" id="UP000248555">
    <property type="component" value="Unassembled WGS sequence"/>
</dbReference>
<proteinExistence type="predicted"/>
<name>A0A327Y4U5_9BACL</name>
<evidence type="ECO:0000259" key="2">
    <source>
        <dbReference type="Pfam" id="PF11258"/>
    </source>
</evidence>
<sequence length="343" mass="38826">MTILKRWFIVVCSAFLLSGSGCAKAEKERAATNKEAIGKQTKVEQEEAPAHKQFVFPLTGIKTEQKPNHRVVAVMINNHPKARPQSGLHKADIVYEALAEGDVTRFLALYQSEKPEKVGPVRSARDYYIELSKGYDALYICHGWSPEAKEMLESGKVDYLNGLFYDGTLFQRVSFRKAPHNSYITFENIEKGAEKQGYTLNDEVEPLPFFSEDVQGLAAKRVKIAYSNQSYAQVEYQYDETKGKYVRLSAGKQTIDYDTKEPVLIDNVFVVEIEHKVIDEAGRRDIDLTSGGKGYLFQKGVVREVEWKNVEGRILPYENGIPIGFISGKTWINIVPKLSIVHY</sequence>
<dbReference type="PROSITE" id="PS51257">
    <property type="entry name" value="PROKAR_LIPOPROTEIN"/>
    <property type="match status" value="1"/>
</dbReference>
<feature type="chain" id="PRO_5039114538" description="DUF3048 family protein" evidence="1">
    <location>
        <begin position="24"/>
        <end position="343"/>
    </location>
</feature>
<evidence type="ECO:0000259" key="3">
    <source>
        <dbReference type="Pfam" id="PF17479"/>
    </source>
</evidence>
<dbReference type="InterPro" id="IPR023158">
    <property type="entry name" value="YerB-like_sf"/>
</dbReference>
<keyword evidence="5" id="KW-1185">Reference proteome</keyword>
<comment type="caution">
    <text evidence="4">The sequence shown here is derived from an EMBL/GenBank/DDBJ whole genome shotgun (WGS) entry which is preliminary data.</text>
</comment>
<evidence type="ECO:0000313" key="4">
    <source>
        <dbReference type="EMBL" id="RAK15086.1"/>
    </source>
</evidence>
<dbReference type="InterPro" id="IPR035328">
    <property type="entry name" value="DUF3048_C"/>
</dbReference>
<feature type="domain" description="DUF3048" evidence="3">
    <location>
        <begin position="222"/>
        <end position="332"/>
    </location>
</feature>
<accession>A0A327Y4U5</accession>
<evidence type="ECO:0000313" key="5">
    <source>
        <dbReference type="Proteomes" id="UP000248555"/>
    </source>
</evidence>
<reference evidence="4 5" key="1">
    <citation type="submission" date="2018-06" db="EMBL/GenBank/DDBJ databases">
        <title>Genomic Encyclopedia of Type Strains, Phase III (KMG-III): the genomes of soil and plant-associated and newly described type strains.</title>
        <authorList>
            <person name="Whitman W."/>
        </authorList>
    </citation>
    <scope>NUCLEOTIDE SEQUENCE [LARGE SCALE GENOMIC DNA]</scope>
    <source>
        <strain evidence="4 5">CGMCC 1.8979</strain>
    </source>
</reference>
<dbReference type="Gene3D" id="3.50.90.10">
    <property type="entry name" value="YerB-like"/>
    <property type="match status" value="1"/>
</dbReference>